<proteinExistence type="predicted"/>
<dbReference type="SUPFAM" id="SSF47473">
    <property type="entry name" value="EF-hand"/>
    <property type="match status" value="1"/>
</dbReference>
<keyword evidence="2" id="KW-0106">Calcium</keyword>
<evidence type="ECO:0000256" key="3">
    <source>
        <dbReference type="ARBA" id="ARBA00023054"/>
    </source>
</evidence>
<reference evidence="7" key="1">
    <citation type="submission" date="2021-01" db="EMBL/GenBank/DDBJ databases">
        <authorList>
            <person name="Corre E."/>
            <person name="Pelletier E."/>
            <person name="Niang G."/>
            <person name="Scheremetjew M."/>
            <person name="Finn R."/>
            <person name="Kale V."/>
            <person name="Holt S."/>
            <person name="Cochrane G."/>
            <person name="Meng A."/>
            <person name="Brown T."/>
            <person name="Cohen L."/>
        </authorList>
    </citation>
    <scope>NUCLEOTIDE SEQUENCE</scope>
    <source>
        <strain evidence="7">CCMP3105</strain>
    </source>
</reference>
<feature type="region of interest" description="Disordered" evidence="5">
    <location>
        <begin position="479"/>
        <end position="602"/>
    </location>
</feature>
<organism evidence="7">
    <name type="scientific">Alexandrium monilatum</name>
    <dbReference type="NCBI Taxonomy" id="311494"/>
    <lineage>
        <taxon>Eukaryota</taxon>
        <taxon>Sar</taxon>
        <taxon>Alveolata</taxon>
        <taxon>Dinophyceae</taxon>
        <taxon>Gonyaulacales</taxon>
        <taxon>Pyrocystaceae</taxon>
        <taxon>Alexandrium</taxon>
    </lineage>
</organism>
<dbReference type="InterPro" id="IPR051876">
    <property type="entry name" value="ODA-DC/CCD"/>
</dbReference>
<dbReference type="PROSITE" id="PS00018">
    <property type="entry name" value="EF_HAND_1"/>
    <property type="match status" value="2"/>
</dbReference>
<evidence type="ECO:0000313" key="7">
    <source>
        <dbReference type="EMBL" id="CAE4616052.1"/>
    </source>
</evidence>
<dbReference type="PROSITE" id="PS50222">
    <property type="entry name" value="EF_HAND_2"/>
    <property type="match status" value="2"/>
</dbReference>
<dbReference type="PANTHER" id="PTHR21694">
    <property type="entry name" value="COILED-COIL DOMAIN-CONTAINING PROTEIN 63"/>
    <property type="match status" value="1"/>
</dbReference>
<dbReference type="InterPro" id="IPR011992">
    <property type="entry name" value="EF-hand-dom_pair"/>
</dbReference>
<feature type="coiled-coil region" evidence="4">
    <location>
        <begin position="299"/>
        <end position="329"/>
    </location>
</feature>
<feature type="domain" description="EF-hand" evidence="6">
    <location>
        <begin position="638"/>
        <end position="668"/>
    </location>
</feature>
<dbReference type="GO" id="GO:0005509">
    <property type="term" value="F:calcium ion binding"/>
    <property type="evidence" value="ECO:0007669"/>
    <property type="project" value="InterPro"/>
</dbReference>
<dbReference type="FunFam" id="1.10.238.10:FF:000003">
    <property type="entry name" value="Calmodulin A"/>
    <property type="match status" value="1"/>
</dbReference>
<evidence type="ECO:0000256" key="4">
    <source>
        <dbReference type="SAM" id="Coils"/>
    </source>
</evidence>
<evidence type="ECO:0000256" key="5">
    <source>
        <dbReference type="SAM" id="MobiDB-lite"/>
    </source>
</evidence>
<feature type="compositionally biased region" description="Polar residues" evidence="5">
    <location>
        <begin position="525"/>
        <end position="540"/>
    </location>
</feature>
<dbReference type="AlphaFoldDB" id="A0A7S4RJD8"/>
<dbReference type="Gene3D" id="1.10.238.10">
    <property type="entry name" value="EF-hand"/>
    <property type="match status" value="1"/>
</dbReference>
<feature type="compositionally biased region" description="Acidic residues" evidence="5">
    <location>
        <begin position="584"/>
        <end position="602"/>
    </location>
</feature>
<dbReference type="EMBL" id="HBNR01051691">
    <property type="protein sequence ID" value="CAE4616052.1"/>
    <property type="molecule type" value="Transcribed_RNA"/>
</dbReference>
<feature type="domain" description="EF-hand" evidence="6">
    <location>
        <begin position="669"/>
        <end position="702"/>
    </location>
</feature>
<keyword evidence="1" id="KW-0677">Repeat</keyword>
<protein>
    <recommendedName>
        <fullName evidence="6">EF-hand domain-containing protein</fullName>
    </recommendedName>
</protein>
<evidence type="ECO:0000256" key="2">
    <source>
        <dbReference type="ARBA" id="ARBA00022837"/>
    </source>
</evidence>
<feature type="compositionally biased region" description="Gly residues" evidence="5">
    <location>
        <begin position="546"/>
        <end position="557"/>
    </location>
</feature>
<dbReference type="SMART" id="SM00054">
    <property type="entry name" value="EFh"/>
    <property type="match status" value="2"/>
</dbReference>
<dbReference type="CDD" id="cd00051">
    <property type="entry name" value="EFh"/>
    <property type="match status" value="1"/>
</dbReference>
<dbReference type="InterPro" id="IPR002048">
    <property type="entry name" value="EF_hand_dom"/>
</dbReference>
<dbReference type="InterPro" id="IPR018247">
    <property type="entry name" value="EF_Hand_1_Ca_BS"/>
</dbReference>
<dbReference type="InterPro" id="IPR049258">
    <property type="entry name" value="ODAD1_CC"/>
</dbReference>
<dbReference type="Pfam" id="PF13499">
    <property type="entry name" value="EF-hand_7"/>
    <property type="match status" value="1"/>
</dbReference>
<evidence type="ECO:0000259" key="6">
    <source>
        <dbReference type="PROSITE" id="PS50222"/>
    </source>
</evidence>
<name>A0A7S4RJD8_9DINO</name>
<sequence>MGRQHPENTLALFDDRPTMGPRTAQQIYLQDHMQRVHNEIESTTRKLELEKRRLNKLEEEVERVRAEHEEKAAKASNSKATSGMSIKKLEHRLEKAIATLNASLHENESIREKIDSTRRERLQMNQVFKKLQNDIKENQSQVMQLQRESDQARQEEEERQHRMAALRKQLDRERRHFKGTVQKLQKDMKDREREDLIQRVAMVRESFDKTDDERKNKNRSLKADEEENFNSTAVMRRILKHAFLNAIQRRHIRQHQKNIEVFEQAFATIKSTTGISDIEEIVKIFVILEQRNFSLLTYVNALNSDIESLDKQNRELEHQLDTQKKLEDESDKKRDGVLTDLIQQIESTSRMTEENNLQAKQNVEVLECCKPLVQAILKTVEKENKGFGGQPAPEFTGENVLAWLTYVEKTLTQWKDFLPDTKDTRQFKGPSKVYRFTAGQYVHQLQPKKHQTVPTSLVKAGELPSAANAFLEAGAMPKGALAKNEDDSSDEEDDLMSHPWNRQELRDRAVAAVAKRKKHRKTDAPGQQASQGPGPEQTSKPDADSGGAGGAGAGGAAGKADGMEPPSSADLMNYDDLIEKKDGEEDSLGSDDSDLDDDIGPTDEEINEIFLKRYKMSKEELQAMADKMGIQLNNLCYLKQEFDAYDEDRSGYIDVKELKGLLEKLGEELSDDELEQAFRELDSDGSGEIEFFEFVEWFTSED</sequence>
<dbReference type="Pfam" id="PF21773">
    <property type="entry name" value="ODAD1_CC"/>
    <property type="match status" value="1"/>
</dbReference>
<feature type="coiled-coil region" evidence="4">
    <location>
        <begin position="33"/>
        <end position="187"/>
    </location>
</feature>
<dbReference type="PANTHER" id="PTHR21694:SF18">
    <property type="entry name" value="COILED-COIL DOMAIN-CONTAINING PROTEIN 63"/>
    <property type="match status" value="1"/>
</dbReference>
<gene>
    <name evidence="7" type="ORF">AMON00008_LOCUS36195</name>
</gene>
<keyword evidence="3 4" id="KW-0175">Coiled coil</keyword>
<evidence type="ECO:0000256" key="1">
    <source>
        <dbReference type="ARBA" id="ARBA00022737"/>
    </source>
</evidence>
<accession>A0A7S4RJD8</accession>